<accession>A0A0A9VN18</accession>
<organism evidence="1">
    <name type="scientific">Lygus hesperus</name>
    <name type="common">Western plant bug</name>
    <dbReference type="NCBI Taxonomy" id="30085"/>
    <lineage>
        <taxon>Eukaryota</taxon>
        <taxon>Metazoa</taxon>
        <taxon>Ecdysozoa</taxon>
        <taxon>Arthropoda</taxon>
        <taxon>Hexapoda</taxon>
        <taxon>Insecta</taxon>
        <taxon>Pterygota</taxon>
        <taxon>Neoptera</taxon>
        <taxon>Paraneoptera</taxon>
        <taxon>Hemiptera</taxon>
        <taxon>Heteroptera</taxon>
        <taxon>Panheteroptera</taxon>
        <taxon>Cimicomorpha</taxon>
        <taxon>Miridae</taxon>
        <taxon>Mirini</taxon>
        <taxon>Lygus</taxon>
    </lineage>
</organism>
<evidence type="ECO:0000313" key="2">
    <source>
        <dbReference type="EMBL" id="JAP97207.1"/>
    </source>
</evidence>
<reference evidence="1" key="2">
    <citation type="submission" date="2014-07" db="EMBL/GenBank/DDBJ databases">
        <authorList>
            <person name="Hull J."/>
        </authorList>
    </citation>
    <scope>NUCLEOTIDE SEQUENCE</scope>
</reference>
<evidence type="ECO:0000313" key="1">
    <source>
        <dbReference type="EMBL" id="JAF97971.1"/>
    </source>
</evidence>
<proteinExistence type="predicted"/>
<dbReference type="EMBL" id="GBHO01045632">
    <property type="protein sequence ID" value="JAF97971.1"/>
    <property type="molecule type" value="Transcribed_RNA"/>
</dbReference>
<dbReference type="AlphaFoldDB" id="A0A0A9VN18"/>
<reference evidence="2" key="3">
    <citation type="journal article" date="2016" name="Gigascience">
        <title>De novo construction of an expanded transcriptome assembly for the western tarnished plant bug, Lygus hesperus.</title>
        <authorList>
            <person name="Tassone E.E."/>
            <person name="Geib S.M."/>
            <person name="Hall B."/>
            <person name="Fabrick J.A."/>
            <person name="Brent C.S."/>
            <person name="Hull J.J."/>
        </authorList>
    </citation>
    <scope>NUCLEOTIDE SEQUENCE</scope>
</reference>
<dbReference type="EMBL" id="GDHC01021421">
    <property type="protein sequence ID" value="JAP97207.1"/>
    <property type="molecule type" value="Transcribed_RNA"/>
</dbReference>
<gene>
    <name evidence="1" type="ORF">CM83_2188</name>
    <name evidence="2" type="ORF">g.699</name>
</gene>
<sequence>MQPIIVQMLCYSSRHLYNCLHRQRRDAVAVVILTRSRVVTVLTCIVKLKQQWTNGKRSSKGDNKILSHQVATVTLGCSGLKSKLHWYTGIHACIQAVWQQVGIVALTSAKVGIKDDAMVTVTGLCIGA</sequence>
<protein>
    <submittedName>
        <fullName evidence="1">Uncharacterized protein</fullName>
    </submittedName>
</protein>
<name>A0A0A9VN18_LYGHE</name>
<reference evidence="1" key="1">
    <citation type="journal article" date="2014" name="PLoS ONE">
        <title>Transcriptome-Based Identification of ABC Transporters in the Western Tarnished Plant Bug Lygus hesperus.</title>
        <authorList>
            <person name="Hull J.J."/>
            <person name="Chaney K."/>
            <person name="Geib S.M."/>
            <person name="Fabrick J.A."/>
            <person name="Brent C.S."/>
            <person name="Walsh D."/>
            <person name="Lavine L.C."/>
        </authorList>
    </citation>
    <scope>NUCLEOTIDE SEQUENCE</scope>
</reference>